<dbReference type="Pfam" id="PF00102">
    <property type="entry name" value="Y_phosphatase"/>
    <property type="match status" value="2"/>
</dbReference>
<dbReference type="PANTHER" id="PTHR19134">
    <property type="entry name" value="RECEPTOR-TYPE TYROSINE-PROTEIN PHOSPHATASE"/>
    <property type="match status" value="1"/>
</dbReference>
<comment type="caution">
    <text evidence="7">The sequence shown here is derived from an EMBL/GenBank/DDBJ whole genome shotgun (WGS) entry which is preliminary data.</text>
</comment>
<dbReference type="PROSITE" id="PS50055">
    <property type="entry name" value="TYR_PHOSPHATASE_PTP"/>
    <property type="match status" value="2"/>
</dbReference>
<dbReference type="FunFam" id="3.90.190.10:FF:000102">
    <property type="entry name" value="Receptor-type tyrosine-protein phosphatase"/>
    <property type="match status" value="1"/>
</dbReference>
<dbReference type="FunFam" id="3.90.190.10:FF:000185">
    <property type="entry name" value="Predicted protein"/>
    <property type="match status" value="1"/>
</dbReference>
<evidence type="ECO:0000259" key="5">
    <source>
        <dbReference type="PROSITE" id="PS50055"/>
    </source>
</evidence>
<sequence length="500" mass="57679">MALFSQGYEKRRYYIATQGPMPATIVDFWKMIWQEKSGKIVMLTNLVENSKIKCSQYWPSEPDTKQMWGNMQVILKDISKRNDYIIRTFELLNRKTNKERTIIQFHFTIWPDHGVPSSPASLVSFRKLIKRTPSALPGPIVVHCSAGVGRTGTFLGFDTLMEDSAENDVIDVFKYVSVMRADRPSMVQSRAQYSFLHQVIYEGIRARNSLLTLDEIKQLKYRPMLVEEETVETEFKSVMLLKKEHHKINTRSAREAENIPKNRTGHIVPHDNYRAYLVTHVEGRNDYIQASLVPSLFSRDGFITTQLPMESTIIDFWRMVYEYNSLTIISLVDQESDHKIDPPFWPITGGNFKSGPFLITMTETSEPDSFYTETVVALEKTDAPDPSIRSTINIYKVHEWPVGVDVPDKRGLLALIRAIQKREEDVGYHSIVVQDIDGSTKCNLFCTIVNCINRLKEDKVLDVMLTVRDMHVVQPQCISTLPEYRFCYEMAKEYVDTLSE</sequence>
<dbReference type="AlphaFoldDB" id="A0AAN8JH96"/>
<gene>
    <name evidence="7" type="ORF">SNE40_015176</name>
</gene>
<dbReference type="InterPro" id="IPR050348">
    <property type="entry name" value="Protein-Tyr_Phosphatase"/>
</dbReference>
<dbReference type="SMART" id="SM00194">
    <property type="entry name" value="PTPc"/>
    <property type="match status" value="2"/>
</dbReference>
<keyword evidence="3" id="KW-0904">Protein phosphatase</keyword>
<dbReference type="PANTHER" id="PTHR19134:SF553">
    <property type="entry name" value="TYROSINE-PROTEIN PHOSPHATASE 10D-RELATED"/>
    <property type="match status" value="1"/>
</dbReference>
<dbReference type="InterPro" id="IPR003595">
    <property type="entry name" value="Tyr_Pase_cat"/>
</dbReference>
<accession>A0AAN8JH96</accession>
<evidence type="ECO:0000256" key="4">
    <source>
        <dbReference type="ARBA" id="ARBA00051722"/>
    </source>
</evidence>
<evidence type="ECO:0000256" key="3">
    <source>
        <dbReference type="ARBA" id="ARBA00022912"/>
    </source>
</evidence>
<dbReference type="InterPro" id="IPR000387">
    <property type="entry name" value="Tyr_Pase_dom"/>
</dbReference>
<dbReference type="PRINTS" id="PR00700">
    <property type="entry name" value="PRTYPHPHTASE"/>
</dbReference>
<dbReference type="SMART" id="SM00404">
    <property type="entry name" value="PTPc_motif"/>
    <property type="match status" value="2"/>
</dbReference>
<protein>
    <recommendedName>
        <fullName evidence="1">protein-tyrosine-phosphatase</fullName>
        <ecNumber evidence="1">3.1.3.48</ecNumber>
    </recommendedName>
</protein>
<evidence type="ECO:0000259" key="6">
    <source>
        <dbReference type="PROSITE" id="PS50056"/>
    </source>
</evidence>
<dbReference type="InterPro" id="IPR029021">
    <property type="entry name" value="Prot-tyrosine_phosphatase-like"/>
</dbReference>
<evidence type="ECO:0000256" key="1">
    <source>
        <dbReference type="ARBA" id="ARBA00013064"/>
    </source>
</evidence>
<comment type="catalytic activity">
    <reaction evidence="4">
        <text>O-phospho-L-tyrosyl-[protein] + H2O = L-tyrosyl-[protein] + phosphate</text>
        <dbReference type="Rhea" id="RHEA:10684"/>
        <dbReference type="Rhea" id="RHEA-COMP:10136"/>
        <dbReference type="Rhea" id="RHEA-COMP:20101"/>
        <dbReference type="ChEBI" id="CHEBI:15377"/>
        <dbReference type="ChEBI" id="CHEBI:43474"/>
        <dbReference type="ChEBI" id="CHEBI:46858"/>
        <dbReference type="ChEBI" id="CHEBI:61978"/>
        <dbReference type="EC" id="3.1.3.48"/>
    </reaction>
</comment>
<dbReference type="EMBL" id="JAZGQO010000010">
    <property type="protein sequence ID" value="KAK6176980.1"/>
    <property type="molecule type" value="Genomic_DNA"/>
</dbReference>
<name>A0AAN8JH96_PATCE</name>
<keyword evidence="2" id="KW-0378">Hydrolase</keyword>
<proteinExistence type="predicted"/>
<feature type="domain" description="Tyrosine-protein phosphatase" evidence="5">
    <location>
        <begin position="1"/>
        <end position="203"/>
    </location>
</feature>
<dbReference type="PROSITE" id="PS50056">
    <property type="entry name" value="TYR_PHOSPHATASE_2"/>
    <property type="match status" value="1"/>
</dbReference>
<dbReference type="CDD" id="cd00047">
    <property type="entry name" value="PTPc"/>
    <property type="match status" value="2"/>
</dbReference>
<dbReference type="EC" id="3.1.3.48" evidence="1"/>
<organism evidence="7 8">
    <name type="scientific">Patella caerulea</name>
    <name type="common">Rayed Mediterranean limpet</name>
    <dbReference type="NCBI Taxonomy" id="87958"/>
    <lineage>
        <taxon>Eukaryota</taxon>
        <taxon>Metazoa</taxon>
        <taxon>Spiralia</taxon>
        <taxon>Lophotrochozoa</taxon>
        <taxon>Mollusca</taxon>
        <taxon>Gastropoda</taxon>
        <taxon>Patellogastropoda</taxon>
        <taxon>Patelloidea</taxon>
        <taxon>Patellidae</taxon>
        <taxon>Patella</taxon>
    </lineage>
</organism>
<reference evidence="7 8" key="1">
    <citation type="submission" date="2024-01" db="EMBL/GenBank/DDBJ databases">
        <title>The genome of the rayed Mediterranean limpet Patella caerulea (Linnaeus, 1758).</title>
        <authorList>
            <person name="Anh-Thu Weber A."/>
            <person name="Halstead-Nussloch G."/>
        </authorList>
    </citation>
    <scope>NUCLEOTIDE SEQUENCE [LARGE SCALE GENOMIC DNA]</scope>
    <source>
        <strain evidence="7">AATW-2023a</strain>
        <tissue evidence="7">Whole specimen</tissue>
    </source>
</reference>
<evidence type="ECO:0000256" key="2">
    <source>
        <dbReference type="ARBA" id="ARBA00022801"/>
    </source>
</evidence>
<dbReference type="InterPro" id="IPR016130">
    <property type="entry name" value="Tyr_Pase_AS"/>
</dbReference>
<evidence type="ECO:0000313" key="8">
    <source>
        <dbReference type="Proteomes" id="UP001347796"/>
    </source>
</evidence>
<feature type="domain" description="Tyrosine-protein phosphatase" evidence="5">
    <location>
        <begin position="231"/>
        <end position="494"/>
    </location>
</feature>
<dbReference type="Proteomes" id="UP001347796">
    <property type="component" value="Unassembled WGS sequence"/>
</dbReference>
<evidence type="ECO:0000313" key="7">
    <source>
        <dbReference type="EMBL" id="KAK6176980.1"/>
    </source>
</evidence>
<dbReference type="SUPFAM" id="SSF52799">
    <property type="entry name" value="(Phosphotyrosine protein) phosphatases II"/>
    <property type="match status" value="2"/>
</dbReference>
<dbReference type="InterPro" id="IPR000242">
    <property type="entry name" value="PTP_cat"/>
</dbReference>
<feature type="domain" description="Tyrosine specific protein phosphatases" evidence="6">
    <location>
        <begin position="123"/>
        <end position="194"/>
    </location>
</feature>
<keyword evidence="8" id="KW-1185">Reference proteome</keyword>
<dbReference type="PROSITE" id="PS00383">
    <property type="entry name" value="TYR_PHOSPHATASE_1"/>
    <property type="match status" value="1"/>
</dbReference>
<dbReference type="GO" id="GO:0004725">
    <property type="term" value="F:protein tyrosine phosphatase activity"/>
    <property type="evidence" value="ECO:0007669"/>
    <property type="project" value="UniProtKB-EC"/>
</dbReference>
<dbReference type="Gene3D" id="3.90.190.10">
    <property type="entry name" value="Protein tyrosine phosphatase superfamily"/>
    <property type="match status" value="2"/>
</dbReference>